<keyword evidence="1" id="KW-0472">Membrane</keyword>
<gene>
    <name evidence="2" type="ORF">HMPREF9248_0835</name>
</gene>
<organism evidence="2 3">
    <name type="scientific">Fannyhessea vaginae PB189-T1-4</name>
    <dbReference type="NCBI Taxonomy" id="866774"/>
    <lineage>
        <taxon>Bacteria</taxon>
        <taxon>Bacillati</taxon>
        <taxon>Actinomycetota</taxon>
        <taxon>Coriobacteriia</taxon>
        <taxon>Coriobacteriales</taxon>
        <taxon>Atopobiaceae</taxon>
        <taxon>Fannyhessea</taxon>
    </lineage>
</organism>
<evidence type="ECO:0000313" key="2">
    <source>
        <dbReference type="EMBL" id="EFL44022.1"/>
    </source>
</evidence>
<keyword evidence="3" id="KW-1185">Reference proteome</keyword>
<evidence type="ECO:0000313" key="3">
    <source>
        <dbReference type="Proteomes" id="UP000004431"/>
    </source>
</evidence>
<name>A0ABP2IZD2_9ACTN</name>
<comment type="caution">
    <text evidence="2">The sequence shown here is derived from an EMBL/GenBank/DDBJ whole genome shotgun (WGS) entry which is preliminary data.</text>
</comment>
<sequence>MRITRSCTLFLSMYTAKARIACAFLCVIRFFVVMRGIEYEYNFTSATAIQPAR</sequence>
<dbReference type="EMBL" id="AEDQ01000021">
    <property type="protein sequence ID" value="EFL44022.1"/>
    <property type="molecule type" value="Genomic_DNA"/>
</dbReference>
<keyword evidence="1" id="KW-0812">Transmembrane</keyword>
<accession>A0ABP2IZD2</accession>
<keyword evidence="1" id="KW-1133">Transmembrane helix</keyword>
<feature type="transmembrane region" description="Helical" evidence="1">
    <location>
        <begin position="20"/>
        <end position="37"/>
    </location>
</feature>
<evidence type="ECO:0000256" key="1">
    <source>
        <dbReference type="SAM" id="Phobius"/>
    </source>
</evidence>
<protein>
    <submittedName>
        <fullName evidence="2">Uncharacterized protein</fullName>
    </submittedName>
</protein>
<reference evidence="2 3" key="1">
    <citation type="submission" date="2010-08" db="EMBL/GenBank/DDBJ databases">
        <authorList>
            <person name="Durkin A.S."/>
            <person name="Madupu R."/>
            <person name="Torralba M."/>
            <person name="Gillis M."/>
            <person name="Methe B."/>
            <person name="Sutton G."/>
            <person name="Nelson K.E."/>
        </authorList>
    </citation>
    <scope>NUCLEOTIDE SEQUENCE [LARGE SCALE GENOMIC DNA]</scope>
    <source>
        <strain evidence="2 3">PB189-T1-4</strain>
    </source>
</reference>
<dbReference type="Proteomes" id="UP000004431">
    <property type="component" value="Unassembled WGS sequence"/>
</dbReference>
<proteinExistence type="predicted"/>